<evidence type="ECO:0008006" key="8">
    <source>
        <dbReference type="Google" id="ProtNLM"/>
    </source>
</evidence>
<dbReference type="Gene3D" id="2.50.20.20">
    <property type="match status" value="1"/>
</dbReference>
<feature type="signal peptide" evidence="2">
    <location>
        <begin position="1"/>
        <end position="25"/>
    </location>
</feature>
<evidence type="ECO:0000313" key="6">
    <source>
        <dbReference type="EMBL" id="MFC6715958.1"/>
    </source>
</evidence>
<reference evidence="7" key="2">
    <citation type="journal article" date="2019" name="Int. J. Syst. Evol. Microbiol.">
        <title>The Global Catalogue of Microorganisms (GCM) 10K type strain sequencing project: providing services to taxonomists for standard genome sequencing and annotation.</title>
        <authorList>
            <consortium name="The Broad Institute Genomics Platform"/>
            <consortium name="The Broad Institute Genome Sequencing Center for Infectious Disease"/>
            <person name="Wu L."/>
            <person name="Ma J."/>
        </authorList>
    </citation>
    <scope>NUCLEOTIDE SEQUENCE [LARGE SCALE GENOMIC DNA]</scope>
    <source>
        <strain evidence="7">NBRC 106593</strain>
    </source>
</reference>
<evidence type="ECO:0000313" key="4">
    <source>
        <dbReference type="EMBL" id="MFC6712395.1"/>
    </source>
</evidence>
<dbReference type="PROSITE" id="PS51257">
    <property type="entry name" value="PROKAR_LIPOPROTEIN"/>
    <property type="match status" value="1"/>
</dbReference>
<keyword evidence="2" id="KW-0732">Signal</keyword>
<keyword evidence="7" id="KW-1185">Reference proteome</keyword>
<dbReference type="EMBL" id="JBHSWJ010000002">
    <property type="protein sequence ID" value="MFC6712395.1"/>
    <property type="molecule type" value="Genomic_DNA"/>
</dbReference>
<protein>
    <recommendedName>
        <fullName evidence="8">LppX_LprAFG lipoprotein</fullName>
    </recommendedName>
</protein>
<dbReference type="Proteomes" id="UP001596356">
    <property type="component" value="Unassembled WGS sequence"/>
</dbReference>
<evidence type="ECO:0000256" key="1">
    <source>
        <dbReference type="SAM" id="MobiDB-lite"/>
    </source>
</evidence>
<reference evidence="4" key="1">
    <citation type="journal article" date="2014" name="Int. J. Syst. Evol. Microbiol.">
        <title>Complete genome of a new Firmicutes species belonging to the dominant human colonic microbiota ('Ruminococcus bicirculans') reveals two chromosomes and a selective capacity to utilize plant glucans.</title>
        <authorList>
            <consortium name="NISC Comparative Sequencing Program"/>
            <person name="Wegmann U."/>
            <person name="Louis P."/>
            <person name="Goesmann A."/>
            <person name="Henrissat B."/>
            <person name="Duncan S.H."/>
            <person name="Flint H.J."/>
        </authorList>
    </citation>
    <scope>NUCLEOTIDE SEQUENCE</scope>
    <source>
        <strain evidence="4">NBRC 106593</strain>
    </source>
</reference>
<reference evidence="4" key="3">
    <citation type="submission" date="2024-09" db="EMBL/GenBank/DDBJ databases">
        <authorList>
            <person name="Sun Q."/>
            <person name="Mori K."/>
        </authorList>
    </citation>
    <scope>NUCLEOTIDE SEQUENCE</scope>
    <source>
        <strain evidence="4">NBRC 106593</strain>
    </source>
</reference>
<dbReference type="EMBL" id="JBHSWJ010000001">
    <property type="protein sequence ID" value="MFC6712356.1"/>
    <property type="molecule type" value="Genomic_DNA"/>
</dbReference>
<evidence type="ECO:0000256" key="2">
    <source>
        <dbReference type="SAM" id="SignalP"/>
    </source>
</evidence>
<dbReference type="EMBL" id="JBHSWJ010000003">
    <property type="protein sequence ID" value="MFC6715958.1"/>
    <property type="molecule type" value="Genomic_DNA"/>
</dbReference>
<comment type="caution">
    <text evidence="4">The sequence shown here is derived from an EMBL/GenBank/DDBJ whole genome shotgun (WGS) entry which is preliminary data.</text>
</comment>
<evidence type="ECO:0000313" key="7">
    <source>
        <dbReference type="Proteomes" id="UP001596356"/>
    </source>
</evidence>
<organism evidence="4 7">
    <name type="scientific">Branchiibius cervicis</name>
    <dbReference type="NCBI Taxonomy" id="908252"/>
    <lineage>
        <taxon>Bacteria</taxon>
        <taxon>Bacillati</taxon>
        <taxon>Actinomycetota</taxon>
        <taxon>Actinomycetes</taxon>
        <taxon>Micrococcales</taxon>
        <taxon>Dermacoccaceae</taxon>
        <taxon>Branchiibius</taxon>
    </lineage>
</organism>
<dbReference type="RefSeq" id="WP_377819844.1">
    <property type="nucleotide sequence ID" value="NZ_JBHSWJ010000001.1"/>
</dbReference>
<evidence type="ECO:0000313" key="5">
    <source>
        <dbReference type="EMBL" id="MFC6715917.1"/>
    </source>
</evidence>
<gene>
    <name evidence="3" type="ORF">ACFQBT_00195</name>
    <name evidence="4" type="ORF">ACFQBT_00400</name>
    <name evidence="5" type="ORF">ACFQBT_19610</name>
    <name evidence="6" type="ORF">ACFQBT_19830</name>
</gene>
<evidence type="ECO:0000313" key="3">
    <source>
        <dbReference type="EMBL" id="MFC6712356.1"/>
    </source>
</evidence>
<feature type="region of interest" description="Disordered" evidence="1">
    <location>
        <begin position="29"/>
        <end position="63"/>
    </location>
</feature>
<sequence>MTRHVTRTTLSVAAAGLALALAACGGTTTVSTTGSNSAGASTTTGSSTSSASPTSTTSAAAATPTVQGAVRQMNAGFAQVKSAHVVAEDLDGKDTIKIELAGTVDGKNQRGSISNSSATDGGVVQFVVVDGKEYVNGDAAYYKSSGNTKGSTYAGKWVVVPSTAAQSFSDLTLKSLFDEMESDFSDAKTTKMKLTTVSENGVPAWRIADSQTTGIIAADGSGHLMRAEHTEGGKTERYVFDRWNAVAPATAPAGAIQG</sequence>
<feature type="chain" id="PRO_5045033332" description="LppX_LprAFG lipoprotein" evidence="2">
    <location>
        <begin position="26"/>
        <end position="258"/>
    </location>
</feature>
<dbReference type="EMBL" id="JBHSWJ010000002">
    <property type="protein sequence ID" value="MFC6715917.1"/>
    <property type="molecule type" value="Genomic_DNA"/>
</dbReference>
<name>A0ABW2API1_9MICO</name>
<proteinExistence type="predicted"/>
<accession>A0ABW2API1</accession>